<reference evidence="2 3" key="1">
    <citation type="submission" date="2016-02" db="EMBL/GenBank/DDBJ databases">
        <title>Genome analysis of coral dinoflagellate symbionts highlights evolutionary adaptations to a symbiotic lifestyle.</title>
        <authorList>
            <person name="Aranda M."/>
            <person name="Li Y."/>
            <person name="Liew Y.J."/>
            <person name="Baumgarten S."/>
            <person name="Simakov O."/>
            <person name="Wilson M."/>
            <person name="Piel J."/>
            <person name="Ashoor H."/>
            <person name="Bougouffa S."/>
            <person name="Bajic V.B."/>
            <person name="Ryu T."/>
            <person name="Ravasi T."/>
            <person name="Bayer T."/>
            <person name="Micklem G."/>
            <person name="Kim H."/>
            <person name="Bhak J."/>
            <person name="Lajeunesse T.C."/>
            <person name="Voolstra C.R."/>
        </authorList>
    </citation>
    <scope>NUCLEOTIDE SEQUENCE [LARGE SCALE GENOMIC DNA]</scope>
    <source>
        <strain evidence="2 3">CCMP2467</strain>
    </source>
</reference>
<organism evidence="2 3">
    <name type="scientific">Symbiodinium microadriaticum</name>
    <name type="common">Dinoflagellate</name>
    <name type="synonym">Zooxanthella microadriatica</name>
    <dbReference type="NCBI Taxonomy" id="2951"/>
    <lineage>
        <taxon>Eukaryota</taxon>
        <taxon>Sar</taxon>
        <taxon>Alveolata</taxon>
        <taxon>Dinophyceae</taxon>
        <taxon>Suessiales</taxon>
        <taxon>Symbiodiniaceae</taxon>
        <taxon>Symbiodinium</taxon>
    </lineage>
</organism>
<dbReference type="OMA" id="MEPSYSA"/>
<keyword evidence="1" id="KW-1133">Transmembrane helix</keyword>
<keyword evidence="3" id="KW-1185">Reference proteome</keyword>
<keyword evidence="1" id="KW-0812">Transmembrane</keyword>
<name>A0A1Q9D9G1_SYMMI</name>
<dbReference type="Proteomes" id="UP000186817">
    <property type="component" value="Unassembled WGS sequence"/>
</dbReference>
<dbReference type="EMBL" id="LSRX01000649">
    <property type="protein sequence ID" value="OLP91780.1"/>
    <property type="molecule type" value="Genomic_DNA"/>
</dbReference>
<dbReference type="AlphaFoldDB" id="A0A1Q9D9G1"/>
<evidence type="ECO:0000256" key="1">
    <source>
        <dbReference type="SAM" id="Phobius"/>
    </source>
</evidence>
<sequence length="206" mass="23147">MCREQGMGDFTFYSFMEPSYSAMQMVPYTEVDPSSTQLQDGQVVPTSGGRFGDAGKVYFQHDTILDVNRSFSFKLADVYCVAPIKNKLCREPCGQDFWAVGKNCCAEDGSNFTCGDAGSRRAKSGLRLMENTDVPFYRLAVLQAASKFKMISQHPVFFHWLEDPVAELHSWQRQGFRRFALAMLGAFFVSAATLFFVLRSMDLAIS</sequence>
<gene>
    <name evidence="2" type="ORF">AK812_SmicGene26467</name>
</gene>
<evidence type="ECO:0000313" key="2">
    <source>
        <dbReference type="EMBL" id="OLP91780.1"/>
    </source>
</evidence>
<evidence type="ECO:0000313" key="3">
    <source>
        <dbReference type="Proteomes" id="UP000186817"/>
    </source>
</evidence>
<protein>
    <submittedName>
        <fullName evidence="2">Uncharacterized protein</fullName>
    </submittedName>
</protein>
<feature type="transmembrane region" description="Helical" evidence="1">
    <location>
        <begin position="179"/>
        <end position="198"/>
    </location>
</feature>
<keyword evidence="1" id="KW-0472">Membrane</keyword>
<accession>A0A1Q9D9G1</accession>
<comment type="caution">
    <text evidence="2">The sequence shown here is derived from an EMBL/GenBank/DDBJ whole genome shotgun (WGS) entry which is preliminary data.</text>
</comment>
<dbReference type="OrthoDB" id="408741at2759"/>
<proteinExistence type="predicted"/>